<name>A0A7S3K666_9STRA</name>
<feature type="compositionally biased region" description="Basic residues" evidence="1">
    <location>
        <begin position="89"/>
        <end position="102"/>
    </location>
</feature>
<feature type="compositionally biased region" description="Basic and acidic residues" evidence="1">
    <location>
        <begin position="22"/>
        <end position="32"/>
    </location>
</feature>
<evidence type="ECO:0000256" key="1">
    <source>
        <dbReference type="SAM" id="MobiDB-lite"/>
    </source>
</evidence>
<feature type="region of interest" description="Disordered" evidence="1">
    <location>
        <begin position="80"/>
        <end position="131"/>
    </location>
</feature>
<evidence type="ECO:0000313" key="2">
    <source>
        <dbReference type="EMBL" id="CAE0374004.1"/>
    </source>
</evidence>
<gene>
    <name evidence="2" type="ORF">ALAG00032_LOCUS14807</name>
</gene>
<dbReference type="EMBL" id="HBIJ01022654">
    <property type="protein sequence ID" value="CAE0374004.1"/>
    <property type="molecule type" value="Transcribed_RNA"/>
</dbReference>
<sequence>MTDSEDRVVWRSMTGSGLPLLSKDRVIQRQDDQVDTQHSFRTSHKRRGAMPFSQSERPPLRASTGNVFGAVPDTFRRRAENSTAINPKPHNRSKIHGSSRKKPMLDTGDDSWTKKRRRQSQAPFEPATEFSSSIKKVFEPATAAAITSVKKRNFEELSFRPSFLVGRQDIKNEMNQERPHSQRRKRKKKLKTPLLDELRAVRFATTAAGARLRSGEFENSNKRGTILDPRSQAIIALDLDVLAIDFVSPNFQGLGVFAVCLRRLSRLKPESTLSANKSTIDQLVIEPESPLPLPASGFLLASNSTFPFKPGDTVRIYDPFLAPHDQVPILSNMQDLRLCPKLTVMDAQLADRYQPRLHDKDNNRYWQQLLPPVPQEIRTWATRLVSSFHSRDSIDEVSSSSSLVVH</sequence>
<feature type="region of interest" description="Disordered" evidence="1">
    <location>
        <begin position="168"/>
        <end position="189"/>
    </location>
</feature>
<reference evidence="2" key="1">
    <citation type="submission" date="2021-01" db="EMBL/GenBank/DDBJ databases">
        <authorList>
            <person name="Corre E."/>
            <person name="Pelletier E."/>
            <person name="Niang G."/>
            <person name="Scheremetjew M."/>
            <person name="Finn R."/>
            <person name="Kale V."/>
            <person name="Holt S."/>
            <person name="Cochrane G."/>
            <person name="Meng A."/>
            <person name="Brown T."/>
            <person name="Cohen L."/>
        </authorList>
    </citation>
    <scope>NUCLEOTIDE SEQUENCE</scope>
    <source>
        <strain evidence="2">CCMP1510</strain>
    </source>
</reference>
<protein>
    <submittedName>
        <fullName evidence="2">Uncharacterized protein</fullName>
    </submittedName>
</protein>
<proteinExistence type="predicted"/>
<feature type="region of interest" description="Disordered" evidence="1">
    <location>
        <begin position="19"/>
        <end position="68"/>
    </location>
</feature>
<feature type="compositionally biased region" description="Basic and acidic residues" evidence="1">
    <location>
        <begin position="168"/>
        <end position="180"/>
    </location>
</feature>
<organism evidence="2">
    <name type="scientific">Aureoumbra lagunensis</name>
    <dbReference type="NCBI Taxonomy" id="44058"/>
    <lineage>
        <taxon>Eukaryota</taxon>
        <taxon>Sar</taxon>
        <taxon>Stramenopiles</taxon>
        <taxon>Ochrophyta</taxon>
        <taxon>Pelagophyceae</taxon>
        <taxon>Pelagomonadales</taxon>
        <taxon>Aureoumbra</taxon>
    </lineage>
</organism>
<dbReference type="AlphaFoldDB" id="A0A7S3K666"/>
<accession>A0A7S3K666</accession>